<feature type="compositionally biased region" description="Basic residues" evidence="1">
    <location>
        <begin position="129"/>
        <end position="149"/>
    </location>
</feature>
<feature type="domain" description="HMG box" evidence="2">
    <location>
        <begin position="42"/>
        <end position="116"/>
    </location>
</feature>
<dbReference type="Pfam" id="PF06382">
    <property type="entry name" value="Protamine_like"/>
    <property type="match status" value="1"/>
</dbReference>
<reference evidence="3" key="1">
    <citation type="submission" date="2022-01" db="EMBL/GenBank/DDBJ databases">
        <authorList>
            <person name="King R."/>
        </authorList>
    </citation>
    <scope>NUCLEOTIDE SEQUENCE</scope>
</reference>
<proteinExistence type="predicted"/>
<dbReference type="AlphaFoldDB" id="A0A9N9QQR6"/>
<feature type="compositionally biased region" description="Basic residues" evidence="1">
    <location>
        <begin position="94"/>
        <end position="104"/>
    </location>
</feature>
<name>A0A9N9QQR6_9CUCU</name>
<evidence type="ECO:0000313" key="4">
    <source>
        <dbReference type="Proteomes" id="UP001152799"/>
    </source>
</evidence>
<dbReference type="Gene3D" id="1.10.30.10">
    <property type="entry name" value="High mobility group box domain"/>
    <property type="match status" value="1"/>
</dbReference>
<feature type="compositionally biased region" description="Basic and acidic residues" evidence="1">
    <location>
        <begin position="105"/>
        <end position="128"/>
    </location>
</feature>
<dbReference type="OrthoDB" id="7675944at2759"/>
<dbReference type="Proteomes" id="UP001152799">
    <property type="component" value="Chromosome 5"/>
</dbReference>
<dbReference type="GO" id="GO:0005634">
    <property type="term" value="C:nucleus"/>
    <property type="evidence" value="ECO:0007669"/>
    <property type="project" value="UniProtKB-ARBA"/>
</dbReference>
<feature type="region of interest" description="Disordered" evidence="1">
    <location>
        <begin position="83"/>
        <end position="149"/>
    </location>
</feature>
<dbReference type="InterPro" id="IPR009071">
    <property type="entry name" value="HMG_box_dom"/>
</dbReference>
<accession>A0A9N9QQR6</accession>
<evidence type="ECO:0000313" key="3">
    <source>
        <dbReference type="EMBL" id="CAG9768866.1"/>
    </source>
</evidence>
<protein>
    <recommendedName>
        <fullName evidence="2">HMG box domain-containing protein</fullName>
    </recommendedName>
</protein>
<dbReference type="CDD" id="cd00084">
    <property type="entry name" value="HMG-box_SF"/>
    <property type="match status" value="1"/>
</dbReference>
<dbReference type="InterPro" id="IPR036910">
    <property type="entry name" value="HMG_box_dom_sf"/>
</dbReference>
<evidence type="ECO:0000259" key="2">
    <source>
        <dbReference type="SMART" id="SM00398"/>
    </source>
</evidence>
<dbReference type="GO" id="GO:0035092">
    <property type="term" value="P:sperm DNA condensation"/>
    <property type="evidence" value="ECO:0007669"/>
    <property type="project" value="InterPro"/>
</dbReference>
<organism evidence="3 4">
    <name type="scientific">Ceutorhynchus assimilis</name>
    <name type="common">cabbage seed weevil</name>
    <dbReference type="NCBI Taxonomy" id="467358"/>
    <lineage>
        <taxon>Eukaryota</taxon>
        <taxon>Metazoa</taxon>
        <taxon>Ecdysozoa</taxon>
        <taxon>Arthropoda</taxon>
        <taxon>Hexapoda</taxon>
        <taxon>Insecta</taxon>
        <taxon>Pterygota</taxon>
        <taxon>Neoptera</taxon>
        <taxon>Endopterygota</taxon>
        <taxon>Coleoptera</taxon>
        <taxon>Polyphaga</taxon>
        <taxon>Cucujiformia</taxon>
        <taxon>Curculionidae</taxon>
        <taxon>Ceutorhynchinae</taxon>
        <taxon>Ceutorhynchus</taxon>
    </lineage>
</organism>
<dbReference type="EMBL" id="OU892281">
    <property type="protein sequence ID" value="CAG9768866.1"/>
    <property type="molecule type" value="Genomic_DNA"/>
</dbReference>
<dbReference type="SMART" id="SM00398">
    <property type="entry name" value="HMG"/>
    <property type="match status" value="1"/>
</dbReference>
<keyword evidence="4" id="KW-1185">Reference proteome</keyword>
<dbReference type="SUPFAM" id="SSF47095">
    <property type="entry name" value="HMG-box"/>
    <property type="match status" value="1"/>
</dbReference>
<dbReference type="InterPro" id="IPR024460">
    <property type="entry name" value="Protamine-like"/>
</dbReference>
<sequence>MKKNPTEDPRRSRDGVLRQIVKLFMKSKFNAPADGQVQRLRRGRITRNPFLNFMRDVRKSIRGVSPLELSVKGAIIWRSMSQHEKEPYQQMARQARKIIRRPRIRRQESDDFERSERRAREYHTEAKRRGSRRRRKRRRRSRSRIHRRH</sequence>
<evidence type="ECO:0000256" key="1">
    <source>
        <dbReference type="SAM" id="MobiDB-lite"/>
    </source>
</evidence>
<gene>
    <name evidence="3" type="ORF">CEUTPL_LOCUS9387</name>
</gene>